<name>A0A098AW72_DESHA</name>
<dbReference type="EMBL" id="LK996039">
    <property type="protein sequence ID" value="CDV96407.1"/>
    <property type="molecule type" value="Genomic_DNA"/>
</dbReference>
<dbReference type="PATRIC" id="fig|49338.4.peg.5821"/>
<gene>
    <name evidence="1" type="ORF">DPCES_5409</name>
</gene>
<dbReference type="AlphaFoldDB" id="A0A098AW72"/>
<organism evidence="1">
    <name type="scientific">Desulfitobacterium hafniense</name>
    <name type="common">Desulfitobacterium frappieri</name>
    <dbReference type="NCBI Taxonomy" id="49338"/>
    <lineage>
        <taxon>Bacteria</taxon>
        <taxon>Bacillati</taxon>
        <taxon>Bacillota</taxon>
        <taxon>Clostridia</taxon>
        <taxon>Eubacteriales</taxon>
        <taxon>Desulfitobacteriaceae</taxon>
        <taxon>Desulfitobacterium</taxon>
    </lineage>
</organism>
<evidence type="ECO:0000313" key="1">
    <source>
        <dbReference type="EMBL" id="CDV96407.1"/>
    </source>
</evidence>
<protein>
    <submittedName>
        <fullName evidence="1">Uncharacterized protein</fullName>
    </submittedName>
</protein>
<accession>A0A098AW72</accession>
<feature type="non-terminal residue" evidence="1">
    <location>
        <position position="28"/>
    </location>
</feature>
<reference evidence="1" key="1">
    <citation type="submission" date="2014-07" db="EMBL/GenBank/DDBJ databases">
        <authorList>
            <person name="Hornung V.Bastian."/>
        </authorList>
    </citation>
    <scope>NUCLEOTIDE SEQUENCE</scope>
    <source>
        <strain evidence="1">PCE-S</strain>
    </source>
</reference>
<sequence>MKASKNILTDKEMELVSLLMQDCQSTGD</sequence>
<proteinExistence type="predicted"/>